<dbReference type="Proteomes" id="UP001589575">
    <property type="component" value="Unassembled WGS sequence"/>
</dbReference>
<organism evidence="2 3">
    <name type="scientific">Citricoccus parietis</name>
    <dbReference type="NCBI Taxonomy" id="592307"/>
    <lineage>
        <taxon>Bacteria</taxon>
        <taxon>Bacillati</taxon>
        <taxon>Actinomycetota</taxon>
        <taxon>Actinomycetes</taxon>
        <taxon>Micrococcales</taxon>
        <taxon>Micrococcaceae</taxon>
        <taxon>Citricoccus</taxon>
    </lineage>
</organism>
<reference evidence="2 3" key="1">
    <citation type="submission" date="2024-09" db="EMBL/GenBank/DDBJ databases">
        <authorList>
            <person name="Sun Q."/>
            <person name="Mori K."/>
        </authorList>
    </citation>
    <scope>NUCLEOTIDE SEQUENCE [LARGE SCALE GENOMIC DNA]</scope>
    <source>
        <strain evidence="2 3">CCM 7609</strain>
    </source>
</reference>
<sequence>MARGRRRPPGRSPGRSAVRIRPPLPTPRIETADPSQRGRHP</sequence>
<name>A0ABV5FUC6_9MICC</name>
<evidence type="ECO:0000256" key="1">
    <source>
        <dbReference type="SAM" id="MobiDB-lite"/>
    </source>
</evidence>
<gene>
    <name evidence="2" type="ORF">ACFFX0_01105</name>
</gene>
<evidence type="ECO:0000313" key="3">
    <source>
        <dbReference type="Proteomes" id="UP001589575"/>
    </source>
</evidence>
<evidence type="ECO:0000313" key="2">
    <source>
        <dbReference type="EMBL" id="MFB9069868.1"/>
    </source>
</evidence>
<accession>A0ABV5FUC6</accession>
<comment type="caution">
    <text evidence="2">The sequence shown here is derived from an EMBL/GenBank/DDBJ whole genome shotgun (WGS) entry which is preliminary data.</text>
</comment>
<protein>
    <submittedName>
        <fullName evidence="2">Uncharacterized protein</fullName>
    </submittedName>
</protein>
<feature type="region of interest" description="Disordered" evidence="1">
    <location>
        <begin position="1"/>
        <end position="41"/>
    </location>
</feature>
<dbReference type="EMBL" id="JBHMFI010000001">
    <property type="protein sequence ID" value="MFB9069868.1"/>
    <property type="molecule type" value="Genomic_DNA"/>
</dbReference>
<proteinExistence type="predicted"/>
<keyword evidence="3" id="KW-1185">Reference proteome</keyword>